<keyword evidence="2" id="KW-0328">Glycosyltransferase</keyword>
<dbReference type="FunFam" id="3.90.550.10:FF:000122">
    <property type="entry name" value="Dolichol-phosphate mannosyltransferase subunit 1"/>
    <property type="match status" value="1"/>
</dbReference>
<dbReference type="PANTHER" id="PTHR43398:SF1">
    <property type="entry name" value="DOLICHOL-PHOSPHATE MANNOSYLTRANSFERASE SUBUNIT 1"/>
    <property type="match status" value="1"/>
</dbReference>
<evidence type="ECO:0000256" key="1">
    <source>
        <dbReference type="ARBA" id="ARBA00006739"/>
    </source>
</evidence>
<proteinExistence type="inferred from homology"/>
<dbReference type="EMBL" id="UINC01110843">
    <property type="protein sequence ID" value="SVC78622.1"/>
    <property type="molecule type" value="Genomic_DNA"/>
</dbReference>
<dbReference type="GO" id="GO:0004582">
    <property type="term" value="F:dolichyl-phosphate beta-D-mannosyltransferase activity"/>
    <property type="evidence" value="ECO:0007669"/>
    <property type="project" value="InterPro"/>
</dbReference>
<dbReference type="Gene3D" id="3.90.550.10">
    <property type="entry name" value="Spore Coat Polysaccharide Biosynthesis Protein SpsA, Chain A"/>
    <property type="match status" value="1"/>
</dbReference>
<dbReference type="InterPro" id="IPR001173">
    <property type="entry name" value="Glyco_trans_2-like"/>
</dbReference>
<accession>A0A382Q2G7</accession>
<dbReference type="Pfam" id="PF00535">
    <property type="entry name" value="Glycos_transf_2"/>
    <property type="match status" value="1"/>
</dbReference>
<keyword evidence="3" id="KW-0808">Transferase</keyword>
<evidence type="ECO:0000313" key="5">
    <source>
        <dbReference type="EMBL" id="SVC78622.1"/>
    </source>
</evidence>
<reference evidence="5" key="1">
    <citation type="submission" date="2018-05" db="EMBL/GenBank/DDBJ databases">
        <authorList>
            <person name="Lanie J.A."/>
            <person name="Ng W.-L."/>
            <person name="Kazmierczak K.M."/>
            <person name="Andrzejewski T.M."/>
            <person name="Davidsen T.M."/>
            <person name="Wayne K.J."/>
            <person name="Tettelin H."/>
            <person name="Glass J.I."/>
            <person name="Rusch D."/>
            <person name="Podicherti R."/>
            <person name="Tsui H.-C.T."/>
            <person name="Winkler M.E."/>
        </authorList>
    </citation>
    <scope>NUCLEOTIDE SEQUENCE</scope>
</reference>
<evidence type="ECO:0000256" key="2">
    <source>
        <dbReference type="ARBA" id="ARBA00022676"/>
    </source>
</evidence>
<evidence type="ECO:0000259" key="4">
    <source>
        <dbReference type="Pfam" id="PF00535"/>
    </source>
</evidence>
<gene>
    <name evidence="5" type="ORF">METZ01_LOCUS331476</name>
</gene>
<dbReference type="PANTHER" id="PTHR43398">
    <property type="entry name" value="DOLICHOL-PHOSPHATE MANNOSYLTRANSFERASE SUBUNIT 1"/>
    <property type="match status" value="1"/>
</dbReference>
<sequence>MINNYSVSVIIPTFNEIENIQNFLTLLRKSLKSWDYQLIVVDDNSPDGTSKLVEYLAQRDSRIKSLSRPTKLGLGSAILDGFRESTGDLVVMMDADMSHHPSDLPKLLDAAQGMDLVIGSRYVKNSSINGRSLLRRLSTRLSIWMTKICLGLKPSDTTSGFVVYQKDFLTEVRPRLHNTGFKLLTEILTLAPEARIKEIPITFVERTLGRSKYGIKEVLKFIHLCVRLRVQTMNRRF</sequence>
<dbReference type="AlphaFoldDB" id="A0A382Q2G7"/>
<comment type="similarity">
    <text evidence="1">Belongs to the glycosyltransferase 2 family.</text>
</comment>
<dbReference type="InterPro" id="IPR029044">
    <property type="entry name" value="Nucleotide-diphossugar_trans"/>
</dbReference>
<dbReference type="SUPFAM" id="SSF53448">
    <property type="entry name" value="Nucleotide-diphospho-sugar transferases"/>
    <property type="match status" value="1"/>
</dbReference>
<evidence type="ECO:0000256" key="3">
    <source>
        <dbReference type="ARBA" id="ARBA00022679"/>
    </source>
</evidence>
<name>A0A382Q2G7_9ZZZZ</name>
<feature type="domain" description="Glycosyltransferase 2-like" evidence="4">
    <location>
        <begin position="8"/>
        <end position="168"/>
    </location>
</feature>
<protein>
    <recommendedName>
        <fullName evidence="4">Glycosyltransferase 2-like domain-containing protein</fullName>
    </recommendedName>
</protein>
<dbReference type="CDD" id="cd06442">
    <property type="entry name" value="DPM1_like"/>
    <property type="match status" value="1"/>
</dbReference>
<organism evidence="5">
    <name type="scientific">marine metagenome</name>
    <dbReference type="NCBI Taxonomy" id="408172"/>
    <lineage>
        <taxon>unclassified sequences</taxon>
        <taxon>metagenomes</taxon>
        <taxon>ecological metagenomes</taxon>
    </lineage>
</organism>
<dbReference type="InterPro" id="IPR039528">
    <property type="entry name" value="DPM1-like"/>
</dbReference>